<name>G5EPN0_9MICC</name>
<feature type="transmembrane region" description="Helical" evidence="1">
    <location>
        <begin position="111"/>
        <end position="143"/>
    </location>
</feature>
<dbReference type="Proteomes" id="UP000004897">
    <property type="component" value="Unassembled WGS sequence"/>
</dbReference>
<dbReference type="HOGENOM" id="CLU_019122_1_1_11"/>
<comment type="caution">
    <text evidence="2">The sequence shown here is derived from an EMBL/GenBank/DDBJ whole genome shotgun (WGS) entry which is preliminary data.</text>
</comment>
<feature type="transmembrane region" description="Helical" evidence="1">
    <location>
        <begin position="204"/>
        <end position="224"/>
    </location>
</feature>
<feature type="transmembrane region" description="Helical" evidence="1">
    <location>
        <begin position="302"/>
        <end position="322"/>
    </location>
</feature>
<evidence type="ECO:0000313" key="2">
    <source>
        <dbReference type="EMBL" id="EHB88857.1"/>
    </source>
</evidence>
<evidence type="ECO:0008006" key="4">
    <source>
        <dbReference type="Google" id="ProtNLM"/>
    </source>
</evidence>
<keyword evidence="1" id="KW-0812">Transmembrane</keyword>
<organism evidence="2 3">
    <name type="scientific">Rothia mucilaginosa M508</name>
    <dbReference type="NCBI Taxonomy" id="563033"/>
    <lineage>
        <taxon>Bacteria</taxon>
        <taxon>Bacillati</taxon>
        <taxon>Actinomycetota</taxon>
        <taxon>Actinomycetes</taxon>
        <taxon>Micrococcales</taxon>
        <taxon>Micrococcaceae</taxon>
        <taxon>Rothia</taxon>
    </lineage>
</organism>
<dbReference type="AlphaFoldDB" id="G5EPN0"/>
<accession>G5EPN0</accession>
<evidence type="ECO:0000313" key="3">
    <source>
        <dbReference type="Proteomes" id="UP000004897"/>
    </source>
</evidence>
<gene>
    <name evidence="2" type="ORF">HMPREF0737_00240</name>
</gene>
<feature type="transmembrane region" description="Helical" evidence="1">
    <location>
        <begin position="64"/>
        <end position="90"/>
    </location>
</feature>
<feature type="transmembrane region" description="Helical" evidence="1">
    <location>
        <begin position="350"/>
        <end position="374"/>
    </location>
</feature>
<dbReference type="PATRIC" id="fig|563033.4.peg.233"/>
<protein>
    <recommendedName>
        <fullName evidence="4">ABC3 transporter permease protein domain-containing protein</fullName>
    </recommendedName>
</protein>
<feature type="transmembrane region" description="Helical" evidence="1">
    <location>
        <begin position="437"/>
        <end position="459"/>
    </location>
</feature>
<proteinExistence type="predicted"/>
<evidence type="ECO:0000256" key="1">
    <source>
        <dbReference type="SAM" id="Phobius"/>
    </source>
</evidence>
<keyword evidence="1" id="KW-0472">Membrane</keyword>
<feature type="transmembrane region" description="Helical" evidence="1">
    <location>
        <begin position="244"/>
        <end position="272"/>
    </location>
</feature>
<reference evidence="2 3" key="1">
    <citation type="submission" date="2011-08" db="EMBL/GenBank/DDBJ databases">
        <title>The Genome Sequence of Rothia mucilaginosa M508.</title>
        <authorList>
            <consortium name="The Broad Institute Genome Sequencing Platform"/>
            <consortium name="The Broad Institute Genome Sequencing Center for Infectious Disease"/>
            <person name="Earl A."/>
            <person name="Ward D."/>
            <person name="Feldgarden M."/>
            <person name="Gevers D."/>
            <person name="Sibley C.D."/>
            <person name="Field T.R."/>
            <person name="Grinwis M."/>
            <person name="Eshaghurshan C.S."/>
            <person name="Surette M.G."/>
            <person name="Young S.K."/>
            <person name="Zeng Q."/>
            <person name="Gargeya S."/>
            <person name="Fitzgerald M."/>
            <person name="Haas B."/>
            <person name="Abouelleil A."/>
            <person name="Alvarado L."/>
            <person name="Arachchi H.M."/>
            <person name="Berlin A."/>
            <person name="Brown A."/>
            <person name="Chapman S.B."/>
            <person name="Chen Z."/>
            <person name="Dunbar C."/>
            <person name="Freedman E."/>
            <person name="Gearin G."/>
            <person name="Gellesch M."/>
            <person name="Goldberg J."/>
            <person name="Griggs A."/>
            <person name="Gujja S."/>
            <person name="Heiman D."/>
            <person name="Howarth C."/>
            <person name="Larson L."/>
            <person name="Lui A."/>
            <person name="MacDonald P.J.P."/>
            <person name="Montmayeur A."/>
            <person name="Murphy C."/>
            <person name="Neiman D."/>
            <person name="Pearson M."/>
            <person name="Priest M."/>
            <person name="Roberts A."/>
            <person name="Saif S."/>
            <person name="Shea T."/>
            <person name="Shenoy N."/>
            <person name="Sisk P."/>
            <person name="Stolte C."/>
            <person name="Sykes S."/>
            <person name="Wortman J."/>
            <person name="Nusbaum C."/>
            <person name="Birren B."/>
        </authorList>
    </citation>
    <scope>NUCLEOTIDE SEQUENCE [LARGE SCALE GENOMIC DNA]</scope>
    <source>
        <strain evidence="2 3">M508</strain>
    </source>
</reference>
<dbReference type="EMBL" id="ACSB01000004">
    <property type="protein sequence ID" value="EHB88857.1"/>
    <property type="molecule type" value="Genomic_DNA"/>
</dbReference>
<dbReference type="RefSeq" id="WP_005504492.1">
    <property type="nucleotide sequence ID" value="NZ_JH370351.1"/>
</dbReference>
<sequence>MQIYALLAKRTLWSSQAILPVLAFAASSALFLTVAGGVQALSTWLDHAANVDHELVNLLGVQKLYMGLAWVAALVLVVPLFTLGASAARLSARRRDERLASLRLIGASTTLIVGLSVADALVYSLVGFIIGLLLYLVLIFPFGALHFMNVPLGAENMLLPVSVIFYCFLGCMVLAALSSLFGLAKVSISPLGVRTRAKAGSAGYIAMGIGVVLIIAVMILASTSKGFSMFSPFQDGGADSAMKNLAVFIALPGVLMMLAIDWIGTFLVWSYAKIRVRMTQKASVLLGYRAVLESPRGAWRQVSGVALSTFLVTFFGPILILAGEMSKDAKQAGPAAGPFMTIMADMFQGMLLMLFFSYLLVTLSAVLNQSAAIYERGSLYSSLNMMGTPTKLLQASRLTVVFGPLVLISVISALLGLPLTTLIAAQGLPGEVLAKMFGLTFGAIALGLVLVYAGLLATIPFMRQVTHKPVSAL</sequence>
<feature type="transmembrane region" description="Helical" evidence="1">
    <location>
        <begin position="163"/>
        <end position="183"/>
    </location>
</feature>
<keyword evidence="1" id="KW-1133">Transmembrane helix</keyword>
<feature type="transmembrane region" description="Helical" evidence="1">
    <location>
        <begin position="395"/>
        <end position="417"/>
    </location>
</feature>